<organism evidence="2 3">
    <name type="scientific">Hoyosella rhizosphaerae</name>
    <dbReference type="NCBI Taxonomy" id="1755582"/>
    <lineage>
        <taxon>Bacteria</taxon>
        <taxon>Bacillati</taxon>
        <taxon>Actinomycetota</taxon>
        <taxon>Actinomycetes</taxon>
        <taxon>Mycobacteriales</taxon>
        <taxon>Hoyosellaceae</taxon>
        <taxon>Hoyosella</taxon>
    </lineage>
</organism>
<dbReference type="PANTHER" id="PTHR33608:SF14">
    <property type="entry name" value="POSSIBLE CONSERVED SECRETED PROTEIN"/>
    <property type="match status" value="1"/>
</dbReference>
<accession>A0A916XIU6</accession>
<evidence type="ECO:0000259" key="1">
    <source>
        <dbReference type="Pfam" id="PF01882"/>
    </source>
</evidence>
<protein>
    <recommendedName>
        <fullName evidence="1">DUF58 domain-containing protein</fullName>
    </recommendedName>
</protein>
<proteinExistence type="predicted"/>
<dbReference type="Proteomes" id="UP000641514">
    <property type="component" value="Unassembled WGS sequence"/>
</dbReference>
<evidence type="ECO:0000313" key="3">
    <source>
        <dbReference type="Proteomes" id="UP000641514"/>
    </source>
</evidence>
<reference evidence="2" key="1">
    <citation type="journal article" date="2014" name="Int. J. Syst. Evol. Microbiol.">
        <title>Complete genome sequence of Corynebacterium casei LMG S-19264T (=DSM 44701T), isolated from a smear-ripened cheese.</title>
        <authorList>
            <consortium name="US DOE Joint Genome Institute (JGI-PGF)"/>
            <person name="Walter F."/>
            <person name="Albersmeier A."/>
            <person name="Kalinowski J."/>
            <person name="Ruckert C."/>
        </authorList>
    </citation>
    <scope>NUCLEOTIDE SEQUENCE</scope>
    <source>
        <strain evidence="2">CGMCC 1.15478</strain>
    </source>
</reference>
<feature type="domain" description="DUF58" evidence="1">
    <location>
        <begin position="187"/>
        <end position="348"/>
    </location>
</feature>
<dbReference type="AlphaFoldDB" id="A0A916XIU6"/>
<dbReference type="PANTHER" id="PTHR33608">
    <property type="entry name" value="BLL2464 PROTEIN"/>
    <property type="match status" value="1"/>
</dbReference>
<evidence type="ECO:0000313" key="2">
    <source>
        <dbReference type="EMBL" id="GGC73672.1"/>
    </source>
</evidence>
<dbReference type="Pfam" id="PF01882">
    <property type="entry name" value="DUF58"/>
    <property type="match status" value="1"/>
</dbReference>
<dbReference type="EMBL" id="BMJH01000003">
    <property type="protein sequence ID" value="GGC73672.1"/>
    <property type="molecule type" value="Genomic_DNA"/>
</dbReference>
<comment type="caution">
    <text evidence="2">The sequence shown here is derived from an EMBL/GenBank/DDBJ whole genome shotgun (WGS) entry which is preliminary data.</text>
</comment>
<gene>
    <name evidence="2" type="ORF">GCM10011410_28520</name>
</gene>
<dbReference type="InterPro" id="IPR002881">
    <property type="entry name" value="DUF58"/>
</dbReference>
<keyword evidence="3" id="KW-1185">Reference proteome</keyword>
<name>A0A916XIU6_9ACTN</name>
<reference evidence="2" key="2">
    <citation type="submission" date="2020-09" db="EMBL/GenBank/DDBJ databases">
        <authorList>
            <person name="Sun Q."/>
            <person name="Zhou Y."/>
        </authorList>
    </citation>
    <scope>NUCLEOTIDE SEQUENCE</scope>
    <source>
        <strain evidence="2">CGMCC 1.15478</strain>
    </source>
</reference>
<sequence length="409" mass="44573">MNDLRWQPSTLIFTLAFCTAVPLVAAILAQSWLVALFSAPFLGALVSCTHQRTTGLGRSIMVEADHTPIRIFEGETAQLHYAINLDGPGTFEAEPELAQGMTLADPETDLPLTVAVSKWGNYPVWMRVTALSPDGAWAAESRVLIGRVHAYPLSPPQATAIPKTPLPDRIGMHLTPRRGAGVEFANTRLYQPGDPLHAINWKVSARTGRLHITERFTDRAADIVVIVDTYPQAPGAASESLTRSARGATQVTQAALQQGDRAGIVTLGSRARWITAELGRTQFYRILDVILNGGDGTNVVRGTLAPVDAVPPRAIIIAFSPMLEPQFSLALMELRRRGHPVVLVDVLAEATPFEAELDDLNAQFWRIERRRLVRDLNAVGVSVVVWNRDSDANDPDAGLAHAFRLLSRG</sequence>
<dbReference type="RefSeq" id="WP_188676344.1">
    <property type="nucleotide sequence ID" value="NZ_BMJH01000003.1"/>
</dbReference>